<keyword evidence="2" id="KW-1185">Reference proteome</keyword>
<dbReference type="InterPro" id="IPR001646">
    <property type="entry name" value="5peptide_repeat"/>
</dbReference>
<evidence type="ECO:0000313" key="1">
    <source>
        <dbReference type="EMBL" id="MDT0320070.1"/>
    </source>
</evidence>
<dbReference type="Pfam" id="PF00805">
    <property type="entry name" value="Pentapeptide"/>
    <property type="match status" value="1"/>
</dbReference>
<dbReference type="InterPro" id="IPR051082">
    <property type="entry name" value="Pentapeptide-BTB/POZ_domain"/>
</dbReference>
<dbReference type="PANTHER" id="PTHR14136">
    <property type="entry name" value="BTB_POZ DOMAIN-CONTAINING PROTEIN KCTD9"/>
    <property type="match status" value="1"/>
</dbReference>
<accession>A0ABU2LR54</accession>
<dbReference type="EMBL" id="JAVREM010000020">
    <property type="protein sequence ID" value="MDT0320070.1"/>
    <property type="molecule type" value="Genomic_DNA"/>
</dbReference>
<protein>
    <submittedName>
        <fullName evidence="1">Pentapeptide repeat-containing protein</fullName>
    </submittedName>
</protein>
<dbReference type="PANTHER" id="PTHR14136:SF17">
    <property type="entry name" value="BTB_POZ DOMAIN-CONTAINING PROTEIN KCTD9"/>
    <property type="match status" value="1"/>
</dbReference>
<organism evidence="1 2">
    <name type="scientific">Streptomyces millisiae</name>
    <dbReference type="NCBI Taxonomy" id="3075542"/>
    <lineage>
        <taxon>Bacteria</taxon>
        <taxon>Bacillati</taxon>
        <taxon>Actinomycetota</taxon>
        <taxon>Actinomycetes</taxon>
        <taxon>Kitasatosporales</taxon>
        <taxon>Streptomycetaceae</taxon>
        <taxon>Streptomyces</taxon>
    </lineage>
</organism>
<dbReference type="RefSeq" id="WP_311599746.1">
    <property type="nucleotide sequence ID" value="NZ_JAVREM010000020.1"/>
</dbReference>
<comment type="caution">
    <text evidence="1">The sequence shown here is derived from an EMBL/GenBank/DDBJ whole genome shotgun (WGS) entry which is preliminary data.</text>
</comment>
<dbReference type="SUPFAM" id="SSF141571">
    <property type="entry name" value="Pentapeptide repeat-like"/>
    <property type="match status" value="1"/>
</dbReference>
<reference evidence="2" key="1">
    <citation type="submission" date="2023-07" db="EMBL/GenBank/DDBJ databases">
        <title>30 novel species of actinomycetes from the DSMZ collection.</title>
        <authorList>
            <person name="Nouioui I."/>
        </authorList>
    </citation>
    <scope>NUCLEOTIDE SEQUENCE [LARGE SCALE GENOMIC DNA]</scope>
    <source>
        <strain evidence="2">DSM 44918</strain>
    </source>
</reference>
<evidence type="ECO:0000313" key="2">
    <source>
        <dbReference type="Proteomes" id="UP001183420"/>
    </source>
</evidence>
<dbReference type="Gene3D" id="2.160.20.80">
    <property type="entry name" value="E3 ubiquitin-protein ligase SopA"/>
    <property type="match status" value="1"/>
</dbReference>
<name>A0ABU2LR54_9ACTN</name>
<proteinExistence type="predicted"/>
<gene>
    <name evidence="1" type="ORF">RNC47_17185</name>
</gene>
<dbReference type="Proteomes" id="UP001183420">
    <property type="component" value="Unassembled WGS sequence"/>
</dbReference>
<sequence length="228" mass="25206">MGHRTIRRTSVTLPSLDEPGRYLSSVASLEGGRGRVAEFHYGDADLRALELAETHLIDGRVTGLRVQRARLDKLRVDSVEFIGCDLASLHWSGSKVTRAVFRDCKLLGAILEDVTLDHVLFEDCRLDYSTLTRVRCVGPVVFVRCSLRETTFDAVDLSAAALDDCDLRLAEFNGGRYRGLDLRGNDLSQLRGLAVLKQVIIDRAQTPQLAEALAAELDVTYGEDVDDT</sequence>